<dbReference type="AlphaFoldDB" id="V5I8Q8"/>
<dbReference type="PANTHER" id="PTHR22950">
    <property type="entry name" value="AMINO ACID TRANSPORTER"/>
    <property type="match status" value="1"/>
</dbReference>
<organism evidence="7">
    <name type="scientific">Anoplophora glabripennis</name>
    <name type="common">Asian longhorn beetle</name>
    <name type="synonym">Anoplophora nobilis</name>
    <dbReference type="NCBI Taxonomy" id="217634"/>
    <lineage>
        <taxon>Eukaryota</taxon>
        <taxon>Metazoa</taxon>
        <taxon>Ecdysozoa</taxon>
        <taxon>Arthropoda</taxon>
        <taxon>Hexapoda</taxon>
        <taxon>Insecta</taxon>
        <taxon>Pterygota</taxon>
        <taxon>Neoptera</taxon>
        <taxon>Endopterygota</taxon>
        <taxon>Coleoptera</taxon>
        <taxon>Polyphaga</taxon>
        <taxon>Cucujiformia</taxon>
        <taxon>Chrysomeloidea</taxon>
        <taxon>Cerambycidae</taxon>
        <taxon>Lamiinae</taxon>
        <taxon>Lamiini</taxon>
        <taxon>Anoplophora</taxon>
    </lineage>
</organism>
<dbReference type="GO" id="GO:0005774">
    <property type="term" value="C:vacuolar membrane"/>
    <property type="evidence" value="ECO:0007669"/>
    <property type="project" value="TreeGrafter"/>
</dbReference>
<reference evidence="7" key="1">
    <citation type="submission" date="2013-07" db="EMBL/GenBank/DDBJ databases">
        <title>Midgut Transcriptome Profiling of Anoplphora glabripennis, a Lignocellulose Degrading, Wood-Boring Cerambycid.</title>
        <authorList>
            <person name="Scully E.D."/>
            <person name="Hoover K."/>
            <person name="Carlson J.E."/>
            <person name="Tien M."/>
            <person name="Geib S.M."/>
        </authorList>
    </citation>
    <scope>NUCLEOTIDE SEQUENCE</scope>
</reference>
<feature type="transmembrane region" description="Helical" evidence="5">
    <location>
        <begin position="201"/>
        <end position="216"/>
    </location>
</feature>
<dbReference type="PANTHER" id="PTHR22950:SF680">
    <property type="entry name" value="PROTON-COUPLED AMINO ACID TRANSPORTER 4-LIKE PROTEIN"/>
    <property type="match status" value="1"/>
</dbReference>
<evidence type="ECO:0000256" key="5">
    <source>
        <dbReference type="SAM" id="Phobius"/>
    </source>
</evidence>
<feature type="transmembrane region" description="Helical" evidence="5">
    <location>
        <begin position="384"/>
        <end position="404"/>
    </location>
</feature>
<feature type="transmembrane region" description="Helical" evidence="5">
    <location>
        <begin position="342"/>
        <end position="364"/>
    </location>
</feature>
<dbReference type="GO" id="GO:0015179">
    <property type="term" value="F:L-amino acid transmembrane transporter activity"/>
    <property type="evidence" value="ECO:0007669"/>
    <property type="project" value="TreeGrafter"/>
</dbReference>
<keyword evidence="3 5" id="KW-1133">Transmembrane helix</keyword>
<dbReference type="EMBL" id="GALX01004260">
    <property type="protein sequence ID" value="JAB64206.1"/>
    <property type="molecule type" value="Transcribed_RNA"/>
</dbReference>
<dbReference type="Pfam" id="PF01490">
    <property type="entry name" value="Aa_trans"/>
    <property type="match status" value="1"/>
</dbReference>
<feature type="transmembrane region" description="Helical" evidence="5">
    <location>
        <begin position="228"/>
        <end position="245"/>
    </location>
</feature>
<feature type="transmembrane region" description="Helical" evidence="5">
    <location>
        <begin position="295"/>
        <end position="322"/>
    </location>
</feature>
<evidence type="ECO:0000256" key="2">
    <source>
        <dbReference type="ARBA" id="ARBA00022692"/>
    </source>
</evidence>
<evidence type="ECO:0000256" key="4">
    <source>
        <dbReference type="ARBA" id="ARBA00023136"/>
    </source>
</evidence>
<evidence type="ECO:0000256" key="1">
    <source>
        <dbReference type="ARBA" id="ARBA00004141"/>
    </source>
</evidence>
<comment type="subcellular location">
    <subcellularLocation>
        <location evidence="1">Membrane</location>
        <topology evidence="1">Multi-pass membrane protein</topology>
    </subcellularLocation>
</comment>
<keyword evidence="4 5" id="KW-0472">Membrane</keyword>
<dbReference type="InterPro" id="IPR013057">
    <property type="entry name" value="AA_transpt_TM"/>
</dbReference>
<gene>
    <name evidence="7" type="primary">S36A4</name>
</gene>
<feature type="transmembrane region" description="Helical" evidence="5">
    <location>
        <begin position="451"/>
        <end position="470"/>
    </location>
</feature>
<evidence type="ECO:0000259" key="6">
    <source>
        <dbReference type="Pfam" id="PF01490"/>
    </source>
</evidence>
<feature type="transmembrane region" description="Helical" evidence="5">
    <location>
        <begin position="265"/>
        <end position="283"/>
    </location>
</feature>
<feature type="transmembrane region" description="Helical" evidence="5">
    <location>
        <begin position="410"/>
        <end position="430"/>
    </location>
</feature>
<evidence type="ECO:0000313" key="7">
    <source>
        <dbReference type="EMBL" id="JAB64206.1"/>
    </source>
</evidence>
<evidence type="ECO:0000256" key="3">
    <source>
        <dbReference type="ARBA" id="ARBA00022989"/>
    </source>
</evidence>
<name>V5I8Q8_ANOGL</name>
<feature type="transmembrane region" description="Helical" evidence="5">
    <location>
        <begin position="158"/>
        <end position="181"/>
    </location>
</feature>
<feature type="transmembrane region" description="Helical" evidence="5">
    <location>
        <begin position="98"/>
        <end position="120"/>
    </location>
</feature>
<keyword evidence="2 5" id="KW-0812">Transmembrane</keyword>
<accession>V5I8Q8</accession>
<protein>
    <submittedName>
        <fullName evidence="7">Proton-coupled amino acid transporter 4</fullName>
    </submittedName>
</protein>
<sequence>MSGQKNYGFVEDSRNDSYSSFSAAISSTEQLTHKSKDNSHTVELKDLRKSLEAGEYDPFDFRDVEHPTTNFETLLHLLKGSLGTGILAMPMAFYHSGYVIGVIATACIGLLCTYCIHMLIKCEYELCKRRKIGCMSYPVTAECAFLEGPPLLQKLAPYMVHITNAFLLLYQLGTCCVYTVFIGDNIQKVLKEYVDGVDERLIMLAFLLPLILINYIRNLKLLVPLSSIANVLTFISFGIILYYLIKEDITIEDREPVGNWRSFPLFFGTVLFALEAIGVIMPLENEMKTPKSFGGTCGVLNIGMISIIIMYLLMGLFGYLAYGSKIQGSISYSLNEKEIPAQVAKILLALTIFISHSLQMYVAIDITWNQYLYSKLEKNRYKIIYEYLIRTFLVIICFCLAVAVPYIDLFISLFGALCLSALGLAFPAIIDTSTYWDTLKGARGALILTKNFFIVIFAICGLVVGTSTSLEEIVKKFSSSTNSTA</sequence>
<feature type="domain" description="Amino acid transporter transmembrane" evidence="6">
    <location>
        <begin position="67"/>
        <end position="467"/>
    </location>
</feature>
<proteinExistence type="predicted"/>